<evidence type="ECO:0000256" key="5">
    <source>
        <dbReference type="SAM" id="MobiDB-lite"/>
    </source>
</evidence>
<feature type="transmembrane region" description="Helical" evidence="6">
    <location>
        <begin position="40"/>
        <end position="60"/>
    </location>
</feature>
<dbReference type="InterPro" id="IPR022764">
    <property type="entry name" value="Peptidase_S54_rhomboid_dom"/>
</dbReference>
<sequence>MGSEHDRFDTPSGPPSSSPWGARAPSPTPDGGDGQDRERIFNAPLAPLLVALSMPVMFFLQERLPDEGLRWAFFPNSLTNGGWWPGILTSMILHGGWAHALMNAGFAIAFAPPIARLFSGAKGGFIFFAYYIVCGLAGTLGYGLIHLGSDAPMVGASGAVTGLLGGAIRLLGTSGRVRPLSDRGVISTSAVILILNAVTGLIGFAPGADGAGIAWEAHAFGFLAGLLLIGPLARWFGKPPAGFASEAGLGDPRA</sequence>
<keyword evidence="4 6" id="KW-0472">Membrane</keyword>
<evidence type="ECO:0000256" key="3">
    <source>
        <dbReference type="ARBA" id="ARBA00022989"/>
    </source>
</evidence>
<dbReference type="PANTHER" id="PTHR43731">
    <property type="entry name" value="RHOMBOID PROTEASE"/>
    <property type="match status" value="1"/>
</dbReference>
<dbReference type="PANTHER" id="PTHR43731:SF9">
    <property type="entry name" value="SLR1461 PROTEIN"/>
    <property type="match status" value="1"/>
</dbReference>
<dbReference type="GO" id="GO:0006508">
    <property type="term" value="P:proteolysis"/>
    <property type="evidence" value="ECO:0007669"/>
    <property type="project" value="UniProtKB-KW"/>
</dbReference>
<evidence type="ECO:0000313" key="8">
    <source>
        <dbReference type="EMBL" id="QTC91923.1"/>
    </source>
</evidence>
<dbReference type="GO" id="GO:0004252">
    <property type="term" value="F:serine-type endopeptidase activity"/>
    <property type="evidence" value="ECO:0007669"/>
    <property type="project" value="InterPro"/>
</dbReference>
<feature type="region of interest" description="Disordered" evidence="5">
    <location>
        <begin position="1"/>
        <end position="37"/>
    </location>
</feature>
<feature type="transmembrane region" description="Helical" evidence="6">
    <location>
        <begin position="217"/>
        <end position="236"/>
    </location>
</feature>
<protein>
    <submittedName>
        <fullName evidence="8">Rhomboid family intramembrane serine protease</fullName>
    </submittedName>
</protein>
<dbReference type="SUPFAM" id="SSF144091">
    <property type="entry name" value="Rhomboid-like"/>
    <property type="match status" value="1"/>
</dbReference>
<organism evidence="8 9">
    <name type="scientific">Brevundimonas goettingensis</name>
    <dbReference type="NCBI Taxonomy" id="2774190"/>
    <lineage>
        <taxon>Bacteria</taxon>
        <taxon>Pseudomonadati</taxon>
        <taxon>Pseudomonadota</taxon>
        <taxon>Alphaproteobacteria</taxon>
        <taxon>Caulobacterales</taxon>
        <taxon>Caulobacteraceae</taxon>
        <taxon>Brevundimonas</taxon>
    </lineage>
</organism>
<reference evidence="8" key="1">
    <citation type="submission" date="2020-09" db="EMBL/GenBank/DDBJ databases">
        <title>Brevundimonas sp. LVF2 isolated from a puddle in Goettingen, Germany.</title>
        <authorList>
            <person name="Friedrich I."/>
            <person name="Klassen A."/>
            <person name="Hannes N."/>
            <person name="Schneider D."/>
            <person name="Hertel R."/>
            <person name="Daniel R."/>
        </authorList>
    </citation>
    <scope>NUCLEOTIDE SEQUENCE</scope>
    <source>
        <strain evidence="8">LVF2</strain>
    </source>
</reference>
<keyword evidence="2 6" id="KW-0812">Transmembrane</keyword>
<keyword evidence="9" id="KW-1185">Reference proteome</keyword>
<evidence type="ECO:0000259" key="7">
    <source>
        <dbReference type="Pfam" id="PF01694"/>
    </source>
</evidence>
<feature type="transmembrane region" description="Helical" evidence="6">
    <location>
        <begin position="151"/>
        <end position="172"/>
    </location>
</feature>
<dbReference type="Gene3D" id="1.20.1540.10">
    <property type="entry name" value="Rhomboid-like"/>
    <property type="match status" value="1"/>
</dbReference>
<evidence type="ECO:0000313" key="9">
    <source>
        <dbReference type="Proteomes" id="UP000663918"/>
    </source>
</evidence>
<feature type="transmembrane region" description="Helical" evidence="6">
    <location>
        <begin position="83"/>
        <end position="111"/>
    </location>
</feature>
<proteinExistence type="predicted"/>
<evidence type="ECO:0000256" key="4">
    <source>
        <dbReference type="ARBA" id="ARBA00023136"/>
    </source>
</evidence>
<keyword evidence="8" id="KW-0645">Protease</keyword>
<feature type="domain" description="Peptidase S54 rhomboid" evidence="7">
    <location>
        <begin position="83"/>
        <end position="230"/>
    </location>
</feature>
<evidence type="ECO:0000256" key="1">
    <source>
        <dbReference type="ARBA" id="ARBA00004141"/>
    </source>
</evidence>
<feature type="transmembrane region" description="Helical" evidence="6">
    <location>
        <begin position="184"/>
        <end position="205"/>
    </location>
</feature>
<dbReference type="InterPro" id="IPR035952">
    <property type="entry name" value="Rhomboid-like_sf"/>
</dbReference>
<dbReference type="Proteomes" id="UP000663918">
    <property type="component" value="Chromosome"/>
</dbReference>
<dbReference type="KEGG" id="bgoe:IFJ75_03070"/>
<accession>A0A975C123</accession>
<evidence type="ECO:0000256" key="6">
    <source>
        <dbReference type="SAM" id="Phobius"/>
    </source>
</evidence>
<dbReference type="Pfam" id="PF01694">
    <property type="entry name" value="Rhomboid"/>
    <property type="match status" value="1"/>
</dbReference>
<evidence type="ECO:0000256" key="2">
    <source>
        <dbReference type="ARBA" id="ARBA00022692"/>
    </source>
</evidence>
<dbReference type="RefSeq" id="WP_207871161.1">
    <property type="nucleotide sequence ID" value="NZ_CP062222.1"/>
</dbReference>
<feature type="transmembrane region" description="Helical" evidence="6">
    <location>
        <begin position="123"/>
        <end position="145"/>
    </location>
</feature>
<comment type="subcellular location">
    <subcellularLocation>
        <location evidence="1">Membrane</location>
        <topology evidence="1">Multi-pass membrane protein</topology>
    </subcellularLocation>
</comment>
<dbReference type="AlphaFoldDB" id="A0A975C123"/>
<keyword evidence="3 6" id="KW-1133">Transmembrane helix</keyword>
<name>A0A975C123_9CAUL</name>
<dbReference type="EMBL" id="CP062222">
    <property type="protein sequence ID" value="QTC91923.1"/>
    <property type="molecule type" value="Genomic_DNA"/>
</dbReference>
<dbReference type="GO" id="GO:0016020">
    <property type="term" value="C:membrane"/>
    <property type="evidence" value="ECO:0007669"/>
    <property type="project" value="UniProtKB-SubCell"/>
</dbReference>
<gene>
    <name evidence="8" type="ORF">IFJ75_03070</name>
</gene>
<dbReference type="InterPro" id="IPR050925">
    <property type="entry name" value="Rhomboid_protease_S54"/>
</dbReference>
<keyword evidence="8" id="KW-0378">Hydrolase</keyword>